<evidence type="ECO:0008006" key="2">
    <source>
        <dbReference type="Google" id="ProtNLM"/>
    </source>
</evidence>
<name>A0A2S2NNC0_SCHGA</name>
<accession>A0A2S2NNC0</accession>
<evidence type="ECO:0000313" key="1">
    <source>
        <dbReference type="EMBL" id="MBY18683.1"/>
    </source>
</evidence>
<protein>
    <recommendedName>
        <fullName evidence="2">FLYWCH-type domain-containing protein</fullName>
    </recommendedName>
</protein>
<reference evidence="1" key="1">
    <citation type="submission" date="2018-04" db="EMBL/GenBank/DDBJ databases">
        <title>Transcriptome of Schizaphis graminum biotype I.</title>
        <authorList>
            <person name="Scully E.D."/>
            <person name="Geib S.M."/>
            <person name="Palmer N.A."/>
            <person name="Koch K."/>
            <person name="Bradshaw J."/>
            <person name="Heng-Moss T."/>
            <person name="Sarath G."/>
        </authorList>
    </citation>
    <scope>NUCLEOTIDE SEQUENCE</scope>
</reference>
<organism evidence="1">
    <name type="scientific">Schizaphis graminum</name>
    <name type="common">Green bug aphid</name>
    <dbReference type="NCBI Taxonomy" id="13262"/>
    <lineage>
        <taxon>Eukaryota</taxon>
        <taxon>Metazoa</taxon>
        <taxon>Ecdysozoa</taxon>
        <taxon>Arthropoda</taxon>
        <taxon>Hexapoda</taxon>
        <taxon>Insecta</taxon>
        <taxon>Pterygota</taxon>
        <taxon>Neoptera</taxon>
        <taxon>Paraneoptera</taxon>
        <taxon>Hemiptera</taxon>
        <taxon>Sternorrhyncha</taxon>
        <taxon>Aphidomorpha</taxon>
        <taxon>Aphidoidea</taxon>
        <taxon>Aphididae</taxon>
        <taxon>Aphidini</taxon>
        <taxon>Schizaphis</taxon>
    </lineage>
</organism>
<dbReference type="EMBL" id="GGMR01006064">
    <property type="protein sequence ID" value="MBY18683.1"/>
    <property type="molecule type" value="Transcribed_RNA"/>
</dbReference>
<sequence length="296" mass="34717">MFYRFLDVADKIPYRMAWRSMARTRQPPKAFGEVKLVSVKVISGIWDGYTLYRDEIGFLYSMRKGRKFAWCQMNTKLKCLVKGSISVENDTTMLEFTGEHNHPPLGDDEFQAAIFLEKIMLKCLEDDSKPKKLYDEELVNFPGVEKRVSLSYAREKIKARRKSALKKNTTHEMLETICEPLQYVEFWDDDHKSIDNDDFTEDIYSDDDDDFSEKSKDSNDIYSDENGFKFSLVSVKDETRYLECIMKYNGCDAKGEMFKGENDEWLFVLHGYSHNHLPNEDQSNAIHKFEYKSTDD</sequence>
<dbReference type="AlphaFoldDB" id="A0A2S2NNC0"/>
<gene>
    <name evidence="1" type="ORF">g.33574</name>
</gene>
<proteinExistence type="predicted"/>